<name>J9GLU3_9ZZZZ</name>
<keyword evidence="1" id="KW-0472">Membrane</keyword>
<accession>J9GLU3</accession>
<feature type="transmembrane region" description="Helical" evidence="1">
    <location>
        <begin position="6"/>
        <end position="27"/>
    </location>
</feature>
<comment type="caution">
    <text evidence="2">The sequence shown here is derived from an EMBL/GenBank/DDBJ whole genome shotgun (WGS) entry which is preliminary data.</text>
</comment>
<evidence type="ECO:0000256" key="1">
    <source>
        <dbReference type="SAM" id="Phobius"/>
    </source>
</evidence>
<protein>
    <submittedName>
        <fullName evidence="2">Uncharacterized protein</fullName>
    </submittedName>
</protein>
<keyword evidence="1" id="KW-0812">Transmembrane</keyword>
<organism evidence="2">
    <name type="scientific">gut metagenome</name>
    <dbReference type="NCBI Taxonomy" id="749906"/>
    <lineage>
        <taxon>unclassified sequences</taxon>
        <taxon>metagenomes</taxon>
        <taxon>organismal metagenomes</taxon>
    </lineage>
</organism>
<evidence type="ECO:0000313" key="2">
    <source>
        <dbReference type="EMBL" id="EJX08439.1"/>
    </source>
</evidence>
<gene>
    <name evidence="2" type="ORF">EVA_03448</name>
</gene>
<proteinExistence type="predicted"/>
<dbReference type="EMBL" id="AMCI01000623">
    <property type="protein sequence ID" value="EJX08439.1"/>
    <property type="molecule type" value="Genomic_DNA"/>
</dbReference>
<sequence length="48" mass="5834">MQRYLSIFFNSLIVNLFPNIIVSFINLKSIQKYNNFSNLQISREKNWH</sequence>
<dbReference type="AlphaFoldDB" id="J9GLU3"/>
<keyword evidence="1" id="KW-1133">Transmembrane helix</keyword>
<reference evidence="2" key="1">
    <citation type="journal article" date="2012" name="PLoS ONE">
        <title>Gene sets for utilization of primary and secondary nutrition supplies in the distal gut of endangered iberian lynx.</title>
        <authorList>
            <person name="Alcaide M."/>
            <person name="Messina E."/>
            <person name="Richter M."/>
            <person name="Bargiela R."/>
            <person name="Peplies J."/>
            <person name="Huws S.A."/>
            <person name="Newbold C.J."/>
            <person name="Golyshin P.N."/>
            <person name="Simon M.A."/>
            <person name="Lopez G."/>
            <person name="Yakimov M.M."/>
            <person name="Ferrer M."/>
        </authorList>
    </citation>
    <scope>NUCLEOTIDE SEQUENCE</scope>
</reference>